<evidence type="ECO:0000256" key="1">
    <source>
        <dbReference type="SAM" id="Phobius"/>
    </source>
</evidence>
<feature type="transmembrane region" description="Helical" evidence="1">
    <location>
        <begin position="603"/>
        <end position="621"/>
    </location>
</feature>
<evidence type="ECO:0000313" key="3">
    <source>
        <dbReference type="EMBL" id="ORY81173.1"/>
    </source>
</evidence>
<evidence type="ECO:0000259" key="2">
    <source>
        <dbReference type="PROSITE" id="PS50191"/>
    </source>
</evidence>
<accession>A0A1Y2FBA2</accession>
<name>A0A1Y2FBA2_9FUNG</name>
<dbReference type="CDD" id="cd00170">
    <property type="entry name" value="SEC14"/>
    <property type="match status" value="1"/>
</dbReference>
<dbReference type="PANTHER" id="PTHR46590">
    <property type="entry name" value="PHOSPHATIDYLINOSITOL TRANSFER PROTEIN CSR1-RELATED"/>
    <property type="match status" value="1"/>
</dbReference>
<dbReference type="PANTHER" id="PTHR46590:SF4">
    <property type="entry name" value="CRAL-TRIO DOMAIN-CONTAINING PROTEIN"/>
    <property type="match status" value="1"/>
</dbReference>
<reference evidence="3 4" key="1">
    <citation type="submission" date="2016-08" db="EMBL/GenBank/DDBJ databases">
        <title>A Parts List for Fungal Cellulosomes Revealed by Comparative Genomics.</title>
        <authorList>
            <consortium name="DOE Joint Genome Institute"/>
            <person name="Haitjema C.H."/>
            <person name="Gilmore S.P."/>
            <person name="Henske J.K."/>
            <person name="Solomon K.V."/>
            <person name="De Groot R."/>
            <person name="Kuo A."/>
            <person name="Mondo S.J."/>
            <person name="Salamov A.A."/>
            <person name="Labutti K."/>
            <person name="Zhao Z."/>
            <person name="Chiniquy J."/>
            <person name="Barry K."/>
            <person name="Brewer H.M."/>
            <person name="Purvine S.O."/>
            <person name="Wright A.T."/>
            <person name="Boxma B."/>
            <person name="Van Alen T."/>
            <person name="Hackstein J.H."/>
            <person name="Baker S.E."/>
            <person name="Grigoriev I.V."/>
            <person name="O'Malley M.A."/>
        </authorList>
    </citation>
    <scope>NUCLEOTIDE SEQUENCE [LARGE SCALE GENOMIC DNA]</scope>
    <source>
        <strain evidence="3 4">G1</strain>
    </source>
</reference>
<organism evidence="3 4">
    <name type="scientific">Neocallimastix californiae</name>
    <dbReference type="NCBI Taxonomy" id="1754190"/>
    <lineage>
        <taxon>Eukaryota</taxon>
        <taxon>Fungi</taxon>
        <taxon>Fungi incertae sedis</taxon>
        <taxon>Chytridiomycota</taxon>
        <taxon>Chytridiomycota incertae sedis</taxon>
        <taxon>Neocallimastigomycetes</taxon>
        <taxon>Neocallimastigales</taxon>
        <taxon>Neocallimastigaceae</taxon>
        <taxon>Neocallimastix</taxon>
    </lineage>
</organism>
<keyword evidence="1" id="KW-0472">Membrane</keyword>
<dbReference type="Gene3D" id="3.40.525.10">
    <property type="entry name" value="CRAL-TRIO lipid binding domain"/>
    <property type="match status" value="1"/>
</dbReference>
<gene>
    <name evidence="3" type="ORF">LY90DRAFT_697802</name>
</gene>
<dbReference type="PROSITE" id="PS50191">
    <property type="entry name" value="CRAL_TRIO"/>
    <property type="match status" value="1"/>
</dbReference>
<dbReference type="AlphaFoldDB" id="A0A1Y2FBA2"/>
<dbReference type="SMART" id="SM00516">
    <property type="entry name" value="SEC14"/>
    <property type="match status" value="1"/>
</dbReference>
<keyword evidence="4" id="KW-1185">Reference proteome</keyword>
<dbReference type="OrthoDB" id="75724at2759"/>
<dbReference type="InterPro" id="IPR001251">
    <property type="entry name" value="CRAL-TRIO_dom"/>
</dbReference>
<sequence length="661" mass="77507">MEKYKNDIIRIQKEVFSYLKNESDISEQVLLQFSSLLMDEAFIYRFYRKNQFLITETKEDIIDHLTWLLDEDVFNNTYDSFELNTNSYNYLLNGFFYFCGCDKLGRPIGIVNLNHYNGNGDIESLKKYMIFILELAQKIIREENKKNTNSIENAYINNKKITKEWNIQTQICIILDLDNLKMSSLNYEIFPTLIKIFINHYPYIAETLYILNYRWIHAGLWGMVKQMLSESITKNMLFLKKDEIFEYIDPDELLVEFGGNNRYKYNCHTCSLYDKFGKKQNPTTIPLHLLETEVPKVQSPSHESNVDNDDKWFDACSSENEDEEISEEIIQKPEYDIGSKPSVTPLTFNKASSIKHNSLYPIKENNYLYEDEPVLNISYHPIKLSIKEDQNNNNNNNNNNNKMVRKSSISPKLLIYSIIRHILMPFYAYIRRVRCTSVYFELILSRWIKKFSDENSIPPSFNYLSFFITNNMNMSRAVGNVNVNVNGNNQGDNSIPRDMMQTTDSTISTSSETSSTLVSPTTTINYMTDQASSNYRNITYSNHQRQYSTFSSSSASISHSPSRSTTLFDRTNNGSLSWEDINSLVQHTLKTCLPEYYNPFKDSVAILFFFASTTLLTHLIYPRNRYRIYSSFWKYVYKFRREIYVYLGLRPNTSKSIIQVI</sequence>
<dbReference type="InterPro" id="IPR052432">
    <property type="entry name" value="PITP/CRAL-TRIO"/>
</dbReference>
<dbReference type="EMBL" id="MCOG01000011">
    <property type="protein sequence ID" value="ORY81173.1"/>
    <property type="molecule type" value="Genomic_DNA"/>
</dbReference>
<keyword evidence="1" id="KW-0812">Transmembrane</keyword>
<evidence type="ECO:0000313" key="4">
    <source>
        <dbReference type="Proteomes" id="UP000193920"/>
    </source>
</evidence>
<keyword evidence="1" id="KW-1133">Transmembrane helix</keyword>
<dbReference type="Pfam" id="PF00650">
    <property type="entry name" value="CRAL_TRIO"/>
    <property type="match status" value="1"/>
</dbReference>
<dbReference type="Proteomes" id="UP000193920">
    <property type="component" value="Unassembled WGS sequence"/>
</dbReference>
<protein>
    <submittedName>
        <fullName evidence="3">CRAL/TRIO domain-containing protein</fullName>
    </submittedName>
</protein>
<dbReference type="InterPro" id="IPR036865">
    <property type="entry name" value="CRAL-TRIO_dom_sf"/>
</dbReference>
<feature type="domain" description="CRAL-TRIO" evidence="2">
    <location>
        <begin position="83"/>
        <end position="265"/>
    </location>
</feature>
<dbReference type="SUPFAM" id="SSF52087">
    <property type="entry name" value="CRAL/TRIO domain"/>
    <property type="match status" value="1"/>
</dbReference>
<comment type="caution">
    <text evidence="3">The sequence shown here is derived from an EMBL/GenBank/DDBJ whole genome shotgun (WGS) entry which is preliminary data.</text>
</comment>
<proteinExistence type="predicted"/>